<dbReference type="PROSITE" id="PS51999">
    <property type="entry name" value="ZF_GRF"/>
    <property type="match status" value="1"/>
</dbReference>
<dbReference type="InParanoid" id="A0A200QHA3"/>
<dbReference type="Proteomes" id="UP000195402">
    <property type="component" value="Unassembled WGS sequence"/>
</dbReference>
<dbReference type="OrthoDB" id="2006307at2759"/>
<dbReference type="SMART" id="SM00343">
    <property type="entry name" value="ZnF_C2HC"/>
    <property type="match status" value="2"/>
</dbReference>
<dbReference type="InterPro" id="IPR001878">
    <property type="entry name" value="Znf_CCHC"/>
</dbReference>
<dbReference type="GO" id="GO:0008270">
    <property type="term" value="F:zinc ion binding"/>
    <property type="evidence" value="ECO:0007669"/>
    <property type="project" value="UniProtKB-KW"/>
</dbReference>
<evidence type="ECO:0000313" key="7">
    <source>
        <dbReference type="Proteomes" id="UP000195402"/>
    </source>
</evidence>
<feature type="domain" description="GRF-type" evidence="5">
    <location>
        <begin position="34"/>
        <end position="75"/>
    </location>
</feature>
<sequence length="177" mass="19971">MGGSSNESNYYKACEHCEEETHFANQCPWIYSRCKFSTYEGIRLLATARTGPSMGKKYLKCQHSTCPGFQWLDDAKGEAKGYVGFSSNIDPASTACFACGLDDHWVKQCPWKETPCPRPNCTGTRKIRTSKTDHSSGKKFLTCSRCNKFHWLNEWIEKGGSQKNVDKSESDDVPMNL</sequence>
<gene>
    <name evidence="6" type="ORF">BVC80_1759g7</name>
</gene>
<proteinExistence type="predicted"/>
<dbReference type="AlphaFoldDB" id="A0A200QHA3"/>
<dbReference type="GO" id="GO:0003676">
    <property type="term" value="F:nucleic acid binding"/>
    <property type="evidence" value="ECO:0007669"/>
    <property type="project" value="InterPro"/>
</dbReference>
<reference evidence="6 7" key="1">
    <citation type="journal article" date="2017" name="Mol. Plant">
        <title>The Genome of Medicinal Plant Macleaya cordata Provides New Insights into Benzylisoquinoline Alkaloids Metabolism.</title>
        <authorList>
            <person name="Liu X."/>
            <person name="Liu Y."/>
            <person name="Huang P."/>
            <person name="Ma Y."/>
            <person name="Qing Z."/>
            <person name="Tang Q."/>
            <person name="Cao H."/>
            <person name="Cheng P."/>
            <person name="Zheng Y."/>
            <person name="Yuan Z."/>
            <person name="Zhou Y."/>
            <person name="Liu J."/>
            <person name="Tang Z."/>
            <person name="Zhuo Y."/>
            <person name="Zhang Y."/>
            <person name="Yu L."/>
            <person name="Huang J."/>
            <person name="Yang P."/>
            <person name="Peng Q."/>
            <person name="Zhang J."/>
            <person name="Jiang W."/>
            <person name="Zhang Z."/>
            <person name="Lin K."/>
            <person name="Ro D.K."/>
            <person name="Chen X."/>
            <person name="Xiong X."/>
            <person name="Shang Y."/>
            <person name="Huang S."/>
            <person name="Zeng J."/>
        </authorList>
    </citation>
    <scope>NUCLEOTIDE SEQUENCE [LARGE SCALE GENOMIC DNA]</scope>
    <source>
        <strain evidence="7">cv. BLH2017</strain>
        <tissue evidence="6">Root</tissue>
    </source>
</reference>
<accession>A0A200QHA3</accession>
<dbReference type="InterPro" id="IPR036875">
    <property type="entry name" value="Znf_CCHC_sf"/>
</dbReference>
<keyword evidence="3" id="KW-0862">Zinc</keyword>
<name>A0A200QHA3_MACCD</name>
<evidence type="ECO:0000256" key="1">
    <source>
        <dbReference type="ARBA" id="ARBA00022723"/>
    </source>
</evidence>
<comment type="caution">
    <text evidence="6">The sequence shown here is derived from an EMBL/GenBank/DDBJ whole genome shotgun (WGS) entry which is preliminary data.</text>
</comment>
<evidence type="ECO:0000259" key="5">
    <source>
        <dbReference type="PROSITE" id="PS51999"/>
    </source>
</evidence>
<keyword evidence="7" id="KW-1185">Reference proteome</keyword>
<dbReference type="EMBL" id="MVGT01002048">
    <property type="protein sequence ID" value="OVA09795.1"/>
    <property type="molecule type" value="Genomic_DNA"/>
</dbReference>
<evidence type="ECO:0000256" key="4">
    <source>
        <dbReference type="PROSITE-ProRule" id="PRU01343"/>
    </source>
</evidence>
<protein>
    <submittedName>
        <fullName evidence="6">Zinc finger protein</fullName>
    </submittedName>
</protein>
<organism evidence="6 7">
    <name type="scientific">Macleaya cordata</name>
    <name type="common">Five-seeded plume-poppy</name>
    <name type="synonym">Bocconia cordata</name>
    <dbReference type="NCBI Taxonomy" id="56857"/>
    <lineage>
        <taxon>Eukaryota</taxon>
        <taxon>Viridiplantae</taxon>
        <taxon>Streptophyta</taxon>
        <taxon>Embryophyta</taxon>
        <taxon>Tracheophyta</taxon>
        <taxon>Spermatophyta</taxon>
        <taxon>Magnoliopsida</taxon>
        <taxon>Ranunculales</taxon>
        <taxon>Papaveraceae</taxon>
        <taxon>Papaveroideae</taxon>
        <taxon>Macleaya</taxon>
    </lineage>
</organism>
<evidence type="ECO:0000256" key="2">
    <source>
        <dbReference type="ARBA" id="ARBA00022771"/>
    </source>
</evidence>
<evidence type="ECO:0000256" key="3">
    <source>
        <dbReference type="ARBA" id="ARBA00022833"/>
    </source>
</evidence>
<dbReference type="InterPro" id="IPR010666">
    <property type="entry name" value="Znf_GRF"/>
</dbReference>
<dbReference type="SUPFAM" id="SSF57756">
    <property type="entry name" value="Retrovirus zinc finger-like domains"/>
    <property type="match status" value="1"/>
</dbReference>
<keyword evidence="1" id="KW-0479">Metal-binding</keyword>
<evidence type="ECO:0000313" key="6">
    <source>
        <dbReference type="EMBL" id="OVA09795.1"/>
    </source>
</evidence>
<dbReference type="Gene3D" id="4.10.60.10">
    <property type="entry name" value="Zinc finger, CCHC-type"/>
    <property type="match status" value="1"/>
</dbReference>
<keyword evidence="2 4" id="KW-0863">Zinc-finger</keyword>